<evidence type="ECO:0000256" key="6">
    <source>
        <dbReference type="ARBA" id="ARBA00022692"/>
    </source>
</evidence>
<evidence type="ECO:0000313" key="13">
    <source>
        <dbReference type="EMBL" id="KAK4549197.1"/>
    </source>
</evidence>
<evidence type="ECO:0000256" key="2">
    <source>
        <dbReference type="ARBA" id="ARBA00004141"/>
    </source>
</evidence>
<feature type="transmembrane region" description="Helical" evidence="11">
    <location>
        <begin position="184"/>
        <end position="205"/>
    </location>
</feature>
<proteinExistence type="inferred from homology"/>
<dbReference type="PANTHER" id="PTHR43066:SF1">
    <property type="entry name" value="RHOMBOID PROTEIN 2"/>
    <property type="match status" value="1"/>
</dbReference>
<gene>
    <name evidence="13" type="ORF">LTR36_007655</name>
</gene>
<dbReference type="Gene3D" id="1.20.1540.10">
    <property type="entry name" value="Rhomboid-like"/>
    <property type="match status" value="1"/>
</dbReference>
<keyword evidence="6 11" id="KW-0812">Transmembrane</keyword>
<evidence type="ECO:0000256" key="1">
    <source>
        <dbReference type="ARBA" id="ARBA00000156"/>
    </source>
</evidence>
<dbReference type="InterPro" id="IPR022764">
    <property type="entry name" value="Peptidase_S54_rhomboid_dom"/>
</dbReference>
<name>A0AAV9JVT3_9PEZI</name>
<keyword evidence="9 11" id="KW-0472">Membrane</keyword>
<protein>
    <recommendedName>
        <fullName evidence="4">rhomboid protease</fullName>
        <ecNumber evidence="4">3.4.21.105</ecNumber>
    </recommendedName>
</protein>
<comment type="caution">
    <text evidence="13">The sequence shown here is derived from an EMBL/GenBank/DDBJ whole genome shotgun (WGS) entry which is preliminary data.</text>
</comment>
<comment type="catalytic activity">
    <reaction evidence="1">
        <text>Cleaves type-1 transmembrane domains using a catalytic dyad composed of serine and histidine that are contributed by different transmembrane domains.</text>
        <dbReference type="EC" id="3.4.21.105"/>
    </reaction>
</comment>
<dbReference type="Pfam" id="PF01694">
    <property type="entry name" value="Rhomboid"/>
    <property type="match status" value="1"/>
</dbReference>
<reference evidence="13 14" key="1">
    <citation type="submission" date="2021-11" db="EMBL/GenBank/DDBJ databases">
        <title>Black yeast isolated from Biological Soil Crust.</title>
        <authorList>
            <person name="Kurbessoian T."/>
        </authorList>
    </citation>
    <scope>NUCLEOTIDE SEQUENCE [LARGE SCALE GENOMIC DNA]</scope>
    <source>
        <strain evidence="13 14">CCFEE 5522</strain>
    </source>
</reference>
<accession>A0AAV9JVT3</accession>
<dbReference type="Proteomes" id="UP001324427">
    <property type="component" value="Unassembled WGS sequence"/>
</dbReference>
<comment type="similarity">
    <text evidence="3">Belongs to the peptidase S54 family.</text>
</comment>
<sequence length="277" mass="30599">MAISVALPDARRIRSYIFRLPLATRGILALITGFYIAHLFLPGLTQWGALIPQEINLGTLYRLNTYPLLHKDIFHFLLNSIALVPLLERFESEHGTIVTFLLFTGPFGLLPGGLYTLLERYIFHLNGAAVGASVWVFLLLCNEAMKTYRVNPHFTIMEYKIPTWTTPLALIFVINFLVPHTSLLGHLCGALVGYLWGLGYIRFLAPHDKILRFIEGKLNLLGRLPHYVSVDQKTYGRYGVLPSTTGSDVRVGPGRGTLGAADGVATGPTGGTQRLGP</sequence>
<dbReference type="GO" id="GO:0006508">
    <property type="term" value="P:proteolysis"/>
    <property type="evidence" value="ECO:0007669"/>
    <property type="project" value="UniProtKB-KW"/>
</dbReference>
<keyword evidence="8 11" id="KW-1133">Transmembrane helix</keyword>
<evidence type="ECO:0000313" key="14">
    <source>
        <dbReference type="Proteomes" id="UP001324427"/>
    </source>
</evidence>
<evidence type="ECO:0000256" key="4">
    <source>
        <dbReference type="ARBA" id="ARBA00013039"/>
    </source>
</evidence>
<dbReference type="EMBL" id="JAVFHQ010000005">
    <property type="protein sequence ID" value="KAK4549197.1"/>
    <property type="molecule type" value="Genomic_DNA"/>
</dbReference>
<feature type="transmembrane region" description="Helical" evidence="11">
    <location>
        <begin position="121"/>
        <end position="140"/>
    </location>
</feature>
<feature type="domain" description="Peptidase S54 rhomboid" evidence="12">
    <location>
        <begin position="59"/>
        <end position="201"/>
    </location>
</feature>
<dbReference type="GO" id="GO:0004252">
    <property type="term" value="F:serine-type endopeptidase activity"/>
    <property type="evidence" value="ECO:0007669"/>
    <property type="project" value="InterPro"/>
</dbReference>
<evidence type="ECO:0000256" key="3">
    <source>
        <dbReference type="ARBA" id="ARBA00009045"/>
    </source>
</evidence>
<dbReference type="SUPFAM" id="SSF144091">
    <property type="entry name" value="Rhomboid-like"/>
    <property type="match status" value="1"/>
</dbReference>
<feature type="region of interest" description="Disordered" evidence="10">
    <location>
        <begin position="257"/>
        <end position="277"/>
    </location>
</feature>
<feature type="transmembrane region" description="Helical" evidence="11">
    <location>
        <begin position="161"/>
        <end position="178"/>
    </location>
</feature>
<evidence type="ECO:0000256" key="9">
    <source>
        <dbReference type="ARBA" id="ARBA00023136"/>
    </source>
</evidence>
<dbReference type="GO" id="GO:0016020">
    <property type="term" value="C:membrane"/>
    <property type="evidence" value="ECO:0007669"/>
    <property type="project" value="UniProtKB-SubCell"/>
</dbReference>
<dbReference type="InterPro" id="IPR035952">
    <property type="entry name" value="Rhomboid-like_sf"/>
</dbReference>
<keyword evidence="5" id="KW-0645">Protease</keyword>
<feature type="transmembrane region" description="Helical" evidence="11">
    <location>
        <begin position="20"/>
        <end position="41"/>
    </location>
</feature>
<evidence type="ECO:0000259" key="12">
    <source>
        <dbReference type="Pfam" id="PF01694"/>
    </source>
</evidence>
<dbReference type="AlphaFoldDB" id="A0AAV9JVT3"/>
<evidence type="ECO:0000256" key="10">
    <source>
        <dbReference type="SAM" id="MobiDB-lite"/>
    </source>
</evidence>
<evidence type="ECO:0000256" key="5">
    <source>
        <dbReference type="ARBA" id="ARBA00022670"/>
    </source>
</evidence>
<dbReference type="PANTHER" id="PTHR43066">
    <property type="entry name" value="RHOMBOID-RELATED PROTEIN"/>
    <property type="match status" value="1"/>
</dbReference>
<evidence type="ECO:0000256" key="7">
    <source>
        <dbReference type="ARBA" id="ARBA00022801"/>
    </source>
</evidence>
<dbReference type="EC" id="3.4.21.105" evidence="4"/>
<keyword evidence="14" id="KW-1185">Reference proteome</keyword>
<comment type="subcellular location">
    <subcellularLocation>
        <location evidence="2">Membrane</location>
        <topology evidence="2">Multi-pass membrane protein</topology>
    </subcellularLocation>
</comment>
<keyword evidence="7" id="KW-0378">Hydrolase</keyword>
<organism evidence="13 14">
    <name type="scientific">Oleoguttula mirabilis</name>
    <dbReference type="NCBI Taxonomy" id="1507867"/>
    <lineage>
        <taxon>Eukaryota</taxon>
        <taxon>Fungi</taxon>
        <taxon>Dikarya</taxon>
        <taxon>Ascomycota</taxon>
        <taxon>Pezizomycotina</taxon>
        <taxon>Dothideomycetes</taxon>
        <taxon>Dothideomycetidae</taxon>
        <taxon>Mycosphaerellales</taxon>
        <taxon>Teratosphaeriaceae</taxon>
        <taxon>Oleoguttula</taxon>
    </lineage>
</organism>
<evidence type="ECO:0000256" key="8">
    <source>
        <dbReference type="ARBA" id="ARBA00022989"/>
    </source>
</evidence>
<evidence type="ECO:0000256" key="11">
    <source>
        <dbReference type="SAM" id="Phobius"/>
    </source>
</evidence>
<feature type="transmembrane region" description="Helical" evidence="11">
    <location>
        <begin position="97"/>
        <end position="115"/>
    </location>
</feature>